<dbReference type="EMBL" id="MEZY01000056">
    <property type="protein sequence ID" value="OGD62002.1"/>
    <property type="molecule type" value="Genomic_DNA"/>
</dbReference>
<keyword evidence="1" id="KW-0472">Membrane</keyword>
<sequence length="215" mass="24186">MLEVFKKPVVIIIIVVAIVVALVWSYLDKRSQEKKAEQTATTQETVQITNLTNIDATEFDQFVKDEYAVASSKALETNSKYQLSAIVVELPASLEVNSGTDRYVFVSDKDTLNNWVITFSQENQSYLRALIPKGDYIGNAPVMDTTLWKFNFVTALQIAEENGGMGFREANSLESVTMTLRHTEPNNWLLWNVEYKARGTSFKVNIDANSGKVTE</sequence>
<name>A0A1F5E3P3_9BACT</name>
<feature type="transmembrane region" description="Helical" evidence="1">
    <location>
        <begin position="9"/>
        <end position="27"/>
    </location>
</feature>
<organism evidence="2 3">
    <name type="scientific">Candidatus Berkelbacteria bacterium RIFOXYA2_FULL_43_10</name>
    <dbReference type="NCBI Taxonomy" id="1797472"/>
    <lineage>
        <taxon>Bacteria</taxon>
        <taxon>Candidatus Berkelbacteria</taxon>
    </lineage>
</organism>
<reference evidence="2 3" key="1">
    <citation type="journal article" date="2016" name="Nat. Commun.">
        <title>Thousands of microbial genomes shed light on interconnected biogeochemical processes in an aquifer system.</title>
        <authorList>
            <person name="Anantharaman K."/>
            <person name="Brown C.T."/>
            <person name="Hug L.A."/>
            <person name="Sharon I."/>
            <person name="Castelle C.J."/>
            <person name="Probst A.J."/>
            <person name="Thomas B.C."/>
            <person name="Singh A."/>
            <person name="Wilkins M.J."/>
            <person name="Karaoz U."/>
            <person name="Brodie E.L."/>
            <person name="Williams K.H."/>
            <person name="Hubbard S.S."/>
            <person name="Banfield J.F."/>
        </authorList>
    </citation>
    <scope>NUCLEOTIDE SEQUENCE [LARGE SCALE GENOMIC DNA]</scope>
</reference>
<protein>
    <submittedName>
        <fullName evidence="2">Uncharacterized protein</fullName>
    </submittedName>
</protein>
<comment type="caution">
    <text evidence="2">The sequence shown here is derived from an EMBL/GenBank/DDBJ whole genome shotgun (WGS) entry which is preliminary data.</text>
</comment>
<dbReference type="STRING" id="1797472.A2215_04545"/>
<evidence type="ECO:0000256" key="1">
    <source>
        <dbReference type="SAM" id="Phobius"/>
    </source>
</evidence>
<proteinExistence type="predicted"/>
<dbReference type="AlphaFoldDB" id="A0A1F5E3P3"/>
<keyword evidence="1" id="KW-0812">Transmembrane</keyword>
<evidence type="ECO:0000313" key="3">
    <source>
        <dbReference type="Proteomes" id="UP000178583"/>
    </source>
</evidence>
<evidence type="ECO:0000313" key="2">
    <source>
        <dbReference type="EMBL" id="OGD62002.1"/>
    </source>
</evidence>
<accession>A0A1F5E3P3</accession>
<dbReference type="Proteomes" id="UP000178583">
    <property type="component" value="Unassembled WGS sequence"/>
</dbReference>
<gene>
    <name evidence="2" type="ORF">A2215_04545</name>
</gene>
<keyword evidence="1" id="KW-1133">Transmembrane helix</keyword>